<evidence type="ECO:0008006" key="6">
    <source>
        <dbReference type="Google" id="ProtNLM"/>
    </source>
</evidence>
<dbReference type="InterPro" id="IPR015915">
    <property type="entry name" value="Kelch-typ_b-propeller"/>
</dbReference>
<evidence type="ECO:0000256" key="3">
    <source>
        <dbReference type="SAM" id="SignalP"/>
    </source>
</evidence>
<keyword evidence="3" id="KW-0732">Signal</keyword>
<keyword evidence="5" id="KW-1185">Reference proteome</keyword>
<dbReference type="AlphaFoldDB" id="A0A642URQ3"/>
<feature type="region of interest" description="Disordered" evidence="1">
    <location>
        <begin position="563"/>
        <end position="591"/>
    </location>
</feature>
<feature type="region of interest" description="Disordered" evidence="1">
    <location>
        <begin position="450"/>
        <end position="477"/>
    </location>
</feature>
<feature type="chain" id="PRO_5024789475" description="Galactose oxidase" evidence="3">
    <location>
        <begin position="19"/>
        <end position="591"/>
    </location>
</feature>
<proteinExistence type="predicted"/>
<evidence type="ECO:0000256" key="1">
    <source>
        <dbReference type="SAM" id="MobiDB-lite"/>
    </source>
</evidence>
<dbReference type="SUPFAM" id="SSF50965">
    <property type="entry name" value="Galactose oxidase, central domain"/>
    <property type="match status" value="1"/>
</dbReference>
<protein>
    <recommendedName>
        <fullName evidence="6">Galactose oxidase</fullName>
    </recommendedName>
</protein>
<gene>
    <name evidence="4" type="ORF">DIURU_002006</name>
</gene>
<accession>A0A642URQ3</accession>
<comment type="caution">
    <text evidence="4">The sequence shown here is derived from an EMBL/GenBank/DDBJ whole genome shotgun (WGS) entry which is preliminary data.</text>
</comment>
<keyword evidence="2" id="KW-0472">Membrane</keyword>
<evidence type="ECO:0000313" key="4">
    <source>
        <dbReference type="EMBL" id="KAA8904054.1"/>
    </source>
</evidence>
<dbReference type="Gene3D" id="2.120.10.80">
    <property type="entry name" value="Kelch-type beta propeller"/>
    <property type="match status" value="1"/>
</dbReference>
<dbReference type="InterPro" id="IPR011043">
    <property type="entry name" value="Gal_Oxase/kelch_b-propeller"/>
</dbReference>
<name>A0A642URQ3_DIURU</name>
<evidence type="ECO:0000313" key="5">
    <source>
        <dbReference type="Proteomes" id="UP000449547"/>
    </source>
</evidence>
<dbReference type="GeneID" id="54780657"/>
<dbReference type="EMBL" id="SWFT01000064">
    <property type="protein sequence ID" value="KAA8904054.1"/>
    <property type="molecule type" value="Genomic_DNA"/>
</dbReference>
<dbReference type="Proteomes" id="UP000449547">
    <property type="component" value="Unassembled WGS sequence"/>
</dbReference>
<dbReference type="OrthoDB" id="3980762at2759"/>
<sequence length="591" mass="65340">MRLPWLLAVATAWSTLYSYNAGKAYLELTSHEVVKLDFDVSGKFEKDSSYNTGDAIKPIAQAPANGTYFVLGDALHTLYGDTNGMLAVARYDDNNDEWSVIKDIDASHISDTRYFANCSVLTVPSDNQTTYIYGGDMPNSGVSDRLLSLDFQDLKFSNISTATQPQPFSGAAQVLAPNPQTNLVIGGESTQGWLNMYQIATWDFSAGWSFRQVESSNSTIESRRGALALPVFGKVDPRNVSTDLQISQVVLLGGDIANRPAKPSVARLQLDQNLWQWNTYEEDISEFVGAATIFNTLVTVNDTASGYKLHLYDAVSLKSVSSVKDNFHDKVDDASKAQKKVSTQTKAILGTVVPIAALSLMGIAGMVIYRHHRKHKDSQKLENDVDSYDFDYYDKPENPFILERHLTQSTLGEGNDDASFSSWMRKRQQYEALQQGQNQNGKLRNSYLASNDTLGASDDEAESLTKPSPAIIHKPPRPLRKSFSFVESKPDVLNRKQLTGPSKESLQSDDYVDAQVLVSSKRRSVLRVMNPDDASDVNSASKLSYVPEIDLSEEESLLTASVVDDESTFSKTPSKSIRQRIPSGRPLDDDN</sequence>
<reference evidence="4 5" key="1">
    <citation type="submission" date="2019-07" db="EMBL/GenBank/DDBJ databases">
        <title>Genome assembly of two rare yeast pathogens: Diutina rugosa and Trichomonascus ciferrii.</title>
        <authorList>
            <person name="Mixao V."/>
            <person name="Saus E."/>
            <person name="Hansen A."/>
            <person name="Lass-Flor C."/>
            <person name="Gabaldon T."/>
        </authorList>
    </citation>
    <scope>NUCLEOTIDE SEQUENCE [LARGE SCALE GENOMIC DNA]</scope>
    <source>
        <strain evidence="4 5">CBS 613</strain>
    </source>
</reference>
<dbReference type="RefSeq" id="XP_034013139.1">
    <property type="nucleotide sequence ID" value="XM_034154611.1"/>
</dbReference>
<evidence type="ECO:0000256" key="2">
    <source>
        <dbReference type="SAM" id="Phobius"/>
    </source>
</evidence>
<feature type="transmembrane region" description="Helical" evidence="2">
    <location>
        <begin position="347"/>
        <end position="369"/>
    </location>
</feature>
<feature type="signal peptide" evidence="3">
    <location>
        <begin position="1"/>
        <end position="18"/>
    </location>
</feature>
<keyword evidence="2" id="KW-0812">Transmembrane</keyword>
<keyword evidence="2" id="KW-1133">Transmembrane helix</keyword>
<dbReference type="OMA" id="GWLNMYQ"/>
<organism evidence="4 5">
    <name type="scientific">Diutina rugosa</name>
    <name type="common">Yeast</name>
    <name type="synonym">Candida rugosa</name>
    <dbReference type="NCBI Taxonomy" id="5481"/>
    <lineage>
        <taxon>Eukaryota</taxon>
        <taxon>Fungi</taxon>
        <taxon>Dikarya</taxon>
        <taxon>Ascomycota</taxon>
        <taxon>Saccharomycotina</taxon>
        <taxon>Pichiomycetes</taxon>
        <taxon>Debaryomycetaceae</taxon>
        <taxon>Diutina</taxon>
    </lineage>
</organism>
<dbReference type="VEuPathDB" id="FungiDB:DIURU_002006"/>